<keyword evidence="4 6" id="KW-0031">Aminopeptidase</keyword>
<reference evidence="6 7" key="1">
    <citation type="submission" date="2014-03" db="EMBL/GenBank/DDBJ databases">
        <title>Genomics of Bifidobacteria.</title>
        <authorList>
            <person name="Ventura M."/>
            <person name="Milani C."/>
            <person name="Lugli G.A."/>
        </authorList>
    </citation>
    <scope>NUCLEOTIDE SEQUENCE [LARGE SCALE GENOMIC DNA]</scope>
    <source>
        <strain evidence="6 7">LMG 11591</strain>
    </source>
</reference>
<dbReference type="EMBL" id="JGZB01000003">
    <property type="protein sequence ID" value="KFI68829.1"/>
    <property type="molecule type" value="Genomic_DNA"/>
</dbReference>
<accession>A0A087BCS9</accession>
<keyword evidence="7" id="KW-1185">Reference proteome</keyword>
<feature type="active site" evidence="5">
    <location>
        <position position="388"/>
    </location>
</feature>
<evidence type="ECO:0000313" key="7">
    <source>
        <dbReference type="Proteomes" id="UP000029052"/>
    </source>
</evidence>
<feature type="active site" evidence="5">
    <location>
        <position position="69"/>
    </location>
</feature>
<dbReference type="GO" id="GO:0006508">
    <property type="term" value="P:proteolysis"/>
    <property type="evidence" value="ECO:0007669"/>
    <property type="project" value="UniProtKB-KW"/>
</dbReference>
<name>A0A087BCS9_9BIFI</name>
<keyword evidence="2 4" id="KW-0378">Hydrolase</keyword>
<dbReference type="GO" id="GO:0005737">
    <property type="term" value="C:cytoplasm"/>
    <property type="evidence" value="ECO:0007669"/>
    <property type="project" value="TreeGrafter"/>
</dbReference>
<dbReference type="STRING" id="1692.BMAGN_0702"/>
<dbReference type="eggNOG" id="COG3579">
    <property type="taxonomic scope" value="Bacteria"/>
</dbReference>
<dbReference type="PROSITE" id="PS00139">
    <property type="entry name" value="THIOL_PROTEASE_CYS"/>
    <property type="match status" value="1"/>
</dbReference>
<dbReference type="CDD" id="cd00585">
    <property type="entry name" value="Peptidase_C1B"/>
    <property type="match status" value="1"/>
</dbReference>
<feature type="active site" evidence="5">
    <location>
        <position position="366"/>
    </location>
</feature>
<dbReference type="Gene3D" id="3.90.70.10">
    <property type="entry name" value="Cysteine proteinases"/>
    <property type="match status" value="1"/>
</dbReference>
<proteinExistence type="inferred from homology"/>
<comment type="similarity">
    <text evidence="4">Belongs to the peptidase C1 family.</text>
</comment>
<keyword evidence="3 4" id="KW-0788">Thiol protease</keyword>
<dbReference type="InterPro" id="IPR038765">
    <property type="entry name" value="Papain-like_cys_pep_sf"/>
</dbReference>
<protein>
    <recommendedName>
        <fullName evidence="4">Aminopeptidase</fullName>
    </recommendedName>
</protein>
<keyword evidence="1 4" id="KW-0645">Protease</keyword>
<dbReference type="PANTHER" id="PTHR10363">
    <property type="entry name" value="BLEOMYCIN HYDROLASE"/>
    <property type="match status" value="1"/>
</dbReference>
<dbReference type="GO" id="GO:0043418">
    <property type="term" value="P:homocysteine catabolic process"/>
    <property type="evidence" value="ECO:0007669"/>
    <property type="project" value="TreeGrafter"/>
</dbReference>
<dbReference type="InterPro" id="IPR000169">
    <property type="entry name" value="Pept_cys_AS"/>
</dbReference>
<dbReference type="GO" id="GO:0070005">
    <property type="term" value="F:cysteine-type aminopeptidase activity"/>
    <property type="evidence" value="ECO:0007669"/>
    <property type="project" value="InterPro"/>
</dbReference>
<comment type="caution">
    <text evidence="6">The sequence shown here is derived from an EMBL/GenBank/DDBJ whole genome shotgun (WGS) entry which is preliminary data.</text>
</comment>
<dbReference type="Pfam" id="PF03051">
    <property type="entry name" value="Peptidase_C1_2"/>
    <property type="match status" value="1"/>
</dbReference>
<evidence type="ECO:0000256" key="3">
    <source>
        <dbReference type="ARBA" id="ARBA00022807"/>
    </source>
</evidence>
<dbReference type="InterPro" id="IPR004134">
    <property type="entry name" value="Peptidase_C1B"/>
</dbReference>
<dbReference type="SUPFAM" id="SSF54001">
    <property type="entry name" value="Cysteine proteinases"/>
    <property type="match status" value="1"/>
</dbReference>
<dbReference type="PANTHER" id="PTHR10363:SF2">
    <property type="entry name" value="BLEOMYCIN HYDROLASE"/>
    <property type="match status" value="1"/>
</dbReference>
<dbReference type="AlphaFoldDB" id="A0A087BCS9"/>
<dbReference type="PIRSF" id="PIRSF005700">
    <property type="entry name" value="PepC"/>
    <property type="match status" value="1"/>
</dbReference>
<gene>
    <name evidence="6" type="ORF">BMAGN_0702</name>
</gene>
<evidence type="ECO:0000256" key="1">
    <source>
        <dbReference type="ARBA" id="ARBA00022670"/>
    </source>
</evidence>
<dbReference type="Proteomes" id="UP000029052">
    <property type="component" value="Unassembled WGS sequence"/>
</dbReference>
<evidence type="ECO:0000256" key="4">
    <source>
        <dbReference type="PIRNR" id="PIRNR005700"/>
    </source>
</evidence>
<dbReference type="RefSeq" id="WP_022859295.1">
    <property type="nucleotide sequence ID" value="NZ_JGZB01000003.1"/>
</dbReference>
<sequence length="451" mass="51733">MELTKKDLEAMSSAYKKATAQHIAEQAVKNNGINAAAERENVVVTDNNFVFSIDVDDEAVANQRQSGRCWMYSALNVMRHKIEKDLDLVKGSFEISQNFNYFYDKLEKSNMFMEYIIKSADSDYDDRRVNFLLTTPQQDGGDFDPIIALCEKYGVVPLTVMPDTAVTKNSAELNAVLNRMLREDAIALRSMVRERQSEEKINEARISMLNDIYRVLAVCMGEPPEKFDFEYRDKKNVYHVDRDLTPLEFYKKYVAIDFNDYVGVINLPLESMPYGKMYTIDMTGEVLGSKRDLHYLNVPMDVMKEATIAQLKDGEPVWFGCDVTQDSDFQKGIMSKNLYDIQSMFGIKFTMDKAESFETHQSMPTHAMLIAGVDLDADGKPVRWKVENSWGTTAHGNPVGHEGYFIMDDSWFDAYNFEVGLNKKYLPAEYQKALETEPEVLPYWNTFNPEP</sequence>
<dbReference type="GO" id="GO:0009636">
    <property type="term" value="P:response to toxic substance"/>
    <property type="evidence" value="ECO:0007669"/>
    <property type="project" value="TreeGrafter"/>
</dbReference>
<evidence type="ECO:0000256" key="2">
    <source>
        <dbReference type="ARBA" id="ARBA00022801"/>
    </source>
</evidence>
<evidence type="ECO:0000313" key="6">
    <source>
        <dbReference type="EMBL" id="KFI68829.1"/>
    </source>
</evidence>
<organism evidence="6 7">
    <name type="scientific">Bifidobacterium magnum</name>
    <dbReference type="NCBI Taxonomy" id="1692"/>
    <lineage>
        <taxon>Bacteria</taxon>
        <taxon>Bacillati</taxon>
        <taxon>Actinomycetota</taxon>
        <taxon>Actinomycetes</taxon>
        <taxon>Bifidobacteriales</taxon>
        <taxon>Bifidobacteriaceae</taxon>
        <taxon>Bifidobacterium</taxon>
    </lineage>
</organism>
<evidence type="ECO:0000256" key="5">
    <source>
        <dbReference type="PIRSR" id="PIRSR005700-1"/>
    </source>
</evidence>